<dbReference type="Proteomes" id="UP000002494">
    <property type="component" value="Chromosome 15"/>
</dbReference>
<dbReference type="AlphaFoldDB" id="Q6AY00"/>
<accession>Q6AY00</accession>
<gene>
    <name evidence="5" type="primary">Glrx-ps16</name>
    <name evidence="2" type="synonym">Glrxl1</name>
    <name evidence="1 4" type="synonym">LOC290508</name>
</gene>
<dbReference type="SMR" id="Q6AY00"/>
<dbReference type="OMA" id="MHERQEL"/>
<evidence type="ECO:0000313" key="2">
    <source>
        <dbReference type="Ensembl" id="ENSRNOP00000091390.2"/>
    </source>
</evidence>
<dbReference type="RGD" id="7600849">
    <property type="gene designation" value="Glrx-ps16"/>
</dbReference>
<dbReference type="EMBL" id="BC079266">
    <property type="protein sequence ID" value="AAH79266.1"/>
    <property type="molecule type" value="mRNA"/>
</dbReference>
<dbReference type="PaxDb" id="10116-ENSRNOP00000064581"/>
<evidence type="ECO:0000313" key="1">
    <source>
        <dbReference type="EMBL" id="AAH79266.1"/>
    </source>
</evidence>
<proteinExistence type="evidence at transcript level"/>
<dbReference type="AGR" id="RGD:7600849"/>
<dbReference type="Ensembl" id="ENSRNOT00000117904.2">
    <property type="protein sequence ID" value="ENSRNOP00000091390.2"/>
    <property type="gene ID" value="ENSRNOG00000066682.2"/>
</dbReference>
<organism evidence="2 3">
    <name type="scientific">Rattus norvegicus</name>
    <name type="common">Rat</name>
    <dbReference type="NCBI Taxonomy" id="10116"/>
    <lineage>
        <taxon>Eukaryota</taxon>
        <taxon>Metazoa</taxon>
        <taxon>Chordata</taxon>
        <taxon>Craniata</taxon>
        <taxon>Vertebrata</taxon>
        <taxon>Euteleostomi</taxon>
        <taxon>Mammalia</taxon>
        <taxon>Eutheria</taxon>
        <taxon>Euarchontoglires</taxon>
        <taxon>Glires</taxon>
        <taxon>Rodentia</taxon>
        <taxon>Myomorpha</taxon>
        <taxon>Muroidea</taxon>
        <taxon>Muridae</taxon>
        <taxon>Murinae</taxon>
        <taxon>Rattus</taxon>
    </lineage>
</organism>
<reference evidence="2 3" key="2">
    <citation type="journal article" date="2004" name="Nature">
        <title>Genome sequence of the Brown Norway rat yields insights into mammalian evolution.</title>
        <authorList>
            <consortium name="Rat Genome Sequencing Project Consortium"/>
            <person name="Gibbs R.A."/>
            <person name="Weinstock G.M."/>
            <person name="Metzker M.L."/>
            <person name="Muzny D.M."/>
            <person name="Sodergren E.J."/>
            <person name="Scherer S."/>
            <person name="Scott G."/>
            <person name="Steffen D."/>
            <person name="Worley K.C."/>
            <person name="Burch P.E."/>
            <person name="Okwuonu G."/>
            <person name="Hines S."/>
            <person name="Lewis L."/>
            <person name="Deramo C."/>
            <person name="Delgado O."/>
            <person name="Dugan-Rocha S."/>
            <person name="Miner G."/>
            <person name="Morgan M."/>
            <person name="Hawes A."/>
            <person name="Gill R."/>
            <person name="Holt R.A."/>
            <person name="Adams M.D."/>
            <person name="Amanatides P.G."/>
            <person name="Baden-Tillson H."/>
            <person name="Barnstead M."/>
            <person name="Chin S."/>
            <person name="Evans C.A."/>
            <person name="Ferriera S."/>
            <person name="Fosler C."/>
            <person name="Glodek A."/>
            <person name="Gu Z."/>
            <person name="Jennings D."/>
            <person name="Kraft C.L."/>
            <person name="Nguyen T."/>
            <person name="Pfannkoch C.M."/>
            <person name="Sitter C."/>
            <person name="Sutton G.G."/>
            <person name="Venter J.C."/>
            <person name="Woodage T."/>
            <person name="Smith D."/>
            <person name="Lee H.-M."/>
            <person name="Gustafson E."/>
            <person name="Cahill P."/>
            <person name="Kana A."/>
            <person name="Doucette-Stamm L."/>
            <person name="Weinstock K."/>
            <person name="Fechtel K."/>
            <person name="Weiss R.B."/>
            <person name="Dunn D.M."/>
            <person name="Green E.D."/>
            <person name="Blakesley R.W."/>
            <person name="Bouffard G.G."/>
            <person name="De Jong P.J."/>
            <person name="Osoegawa K."/>
            <person name="Zhu B."/>
            <person name="Marra M."/>
            <person name="Schein J."/>
            <person name="Bosdet I."/>
            <person name="Fjell C."/>
            <person name="Jones S."/>
            <person name="Krzywinski M."/>
            <person name="Mathewson C."/>
            <person name="Siddiqui A."/>
            <person name="Wye N."/>
            <person name="McPherson J."/>
            <person name="Zhao S."/>
            <person name="Fraser C.M."/>
            <person name="Shetty J."/>
            <person name="Shatsman S."/>
            <person name="Geer K."/>
            <person name="Chen Y."/>
            <person name="Abramzon S."/>
            <person name="Nierman W.C."/>
            <person name="Havlak P.H."/>
            <person name="Chen R."/>
            <person name="Durbin K.J."/>
            <person name="Egan A."/>
            <person name="Ren Y."/>
            <person name="Song X.-Z."/>
            <person name="Li B."/>
            <person name="Liu Y."/>
            <person name="Qin X."/>
            <person name="Cawley S."/>
            <person name="Cooney A.J."/>
            <person name="D'Souza L.M."/>
            <person name="Martin K."/>
            <person name="Wu J.Q."/>
            <person name="Gonzalez-Garay M.L."/>
            <person name="Jackson A.R."/>
            <person name="Kalafus K.J."/>
            <person name="McLeod M.P."/>
            <person name="Milosavljevic A."/>
            <person name="Virk D."/>
            <person name="Volkov A."/>
            <person name="Wheeler D.A."/>
            <person name="Zhang Z."/>
            <person name="Bailey J.A."/>
            <person name="Eichler E.E."/>
            <person name="Tuzun E."/>
            <person name="Birney E."/>
            <person name="Mongin E."/>
            <person name="Ureta-Vidal A."/>
            <person name="Woodwark C."/>
            <person name="Zdobnov E."/>
            <person name="Bork P."/>
            <person name="Suyama M."/>
            <person name="Torrents D."/>
            <person name="Alexandersson M."/>
            <person name="Trask B.J."/>
            <person name="Young J.M."/>
            <person name="Huang H."/>
            <person name="Wang H."/>
            <person name="Xing H."/>
            <person name="Daniels S."/>
            <person name="Gietzen D."/>
            <person name="Schmidt J."/>
            <person name="Stevens K."/>
            <person name="Vitt U."/>
            <person name="Wingrove J."/>
            <person name="Camara F."/>
            <person name="Mar Alba M."/>
            <person name="Abril J.F."/>
            <person name="Guigo R."/>
            <person name="Smit A."/>
            <person name="Dubchak I."/>
            <person name="Rubin E.M."/>
            <person name="Couronne O."/>
            <person name="Poliakov A."/>
            <person name="Huebner N."/>
            <person name="Ganten D."/>
            <person name="Goesele C."/>
            <person name="Hummel O."/>
            <person name="Kreitler T."/>
            <person name="Lee Y.-A."/>
            <person name="Monti J."/>
            <person name="Schulz H."/>
            <person name="Zimdahl H."/>
            <person name="Himmelbauer H."/>
            <person name="Lehrach H."/>
            <person name="Jacob H.J."/>
            <person name="Bromberg S."/>
            <person name="Gullings-Handley J."/>
            <person name="Jensen-Seaman M.I."/>
            <person name="Kwitek A.E."/>
            <person name="Lazar J."/>
            <person name="Pasko D."/>
            <person name="Tonellato P.J."/>
            <person name="Twigger S."/>
            <person name="Ponting C.P."/>
            <person name="Duarte J.M."/>
            <person name="Rice S."/>
            <person name="Goodstadt L."/>
            <person name="Beatson S.A."/>
            <person name="Emes R.D."/>
            <person name="Winter E.E."/>
            <person name="Webber C."/>
            <person name="Brandt P."/>
            <person name="Nyakatura G."/>
            <person name="Adetobi M."/>
            <person name="Chiaromonte F."/>
            <person name="Elnitski L."/>
            <person name="Eswara P."/>
            <person name="Hardison R.C."/>
            <person name="Hou M."/>
            <person name="Kolbe D."/>
            <person name="Makova K."/>
            <person name="Miller W."/>
            <person name="Nekrutenko A."/>
            <person name="Riemer C."/>
            <person name="Schwartz S."/>
            <person name="Taylor J."/>
            <person name="Yang S."/>
            <person name="Zhang Y."/>
            <person name="Lindpaintner K."/>
            <person name="Andrews T.D."/>
            <person name="Caccamo M."/>
            <person name="Clamp M."/>
            <person name="Clarke L."/>
            <person name="Curwen V."/>
            <person name="Durbin R.M."/>
            <person name="Eyras E."/>
            <person name="Searle S.M."/>
            <person name="Cooper G.M."/>
            <person name="Batzoglou S."/>
            <person name="Brudno M."/>
            <person name="Sidow A."/>
            <person name="Stone E.A."/>
            <person name="Payseur B.A."/>
            <person name="Bourque G."/>
            <person name="Lopez-Otin C."/>
            <person name="Puente X.S."/>
            <person name="Chakrabarti K."/>
            <person name="Chatterji S."/>
            <person name="Dewey C."/>
            <person name="Pachter L."/>
            <person name="Bray N."/>
            <person name="Yap V.B."/>
            <person name="Caspi A."/>
            <person name="Tesler G."/>
            <person name="Pevzner P.A."/>
            <person name="Haussler D."/>
            <person name="Roskin K.M."/>
            <person name="Baertsch R."/>
            <person name="Clawson H."/>
            <person name="Furey T.S."/>
            <person name="Hinrichs A.S."/>
            <person name="Karolchik D."/>
            <person name="Kent W.J."/>
            <person name="Rosenbloom K.R."/>
            <person name="Trumbower H."/>
            <person name="Weirauch M."/>
            <person name="Cooper D.N."/>
            <person name="Stenson P.D."/>
            <person name="Ma B."/>
            <person name="Brent M."/>
            <person name="Arumugam M."/>
            <person name="Shteynberg D."/>
            <person name="Copley R.R."/>
            <person name="Taylor M.S."/>
            <person name="Riethman H."/>
            <person name="Mudunuri U."/>
            <person name="Peterson J."/>
            <person name="Guyer M."/>
            <person name="Felsenfeld A."/>
            <person name="Old S."/>
            <person name="Mockrin S."/>
            <person name="Collins F.S."/>
        </authorList>
    </citation>
    <scope>NUCLEOTIDE SEQUENCE [LARGE SCALE GENOMIC DNA]</scope>
    <source>
        <strain evidence="2 3">Brown Norway</strain>
    </source>
</reference>
<dbReference type="eggNOG" id="KOG1752">
    <property type="taxonomic scope" value="Eukaryota"/>
</dbReference>
<name>Q6AY00_RAT</name>
<dbReference type="AGR" id="RGD:1359159"/>
<keyword evidence="3" id="KW-1185">Reference proteome</keyword>
<evidence type="ECO:0000313" key="3">
    <source>
        <dbReference type="Proteomes" id="UP000002494"/>
    </source>
</evidence>
<protein>
    <submittedName>
        <fullName evidence="2">Glutaredoxin like 1</fullName>
    </submittedName>
    <submittedName>
        <fullName evidence="1">LOC290508 protein</fullName>
    </submittedName>
</protein>
<reference evidence="2" key="3">
    <citation type="submission" date="2025-05" db="UniProtKB">
        <authorList>
            <consortium name="Ensembl"/>
        </authorList>
    </citation>
    <scope>IDENTIFICATION</scope>
    <source>
        <strain evidence="2">Brown Norway</strain>
    </source>
</reference>
<reference evidence="1" key="1">
    <citation type="journal article" date="2004" name="Genome Res.">
        <title>The status, quality, and expansion of the NIH full-length cDNA project: the Mammalian Gene Collection (MGC).</title>
        <authorList>
            <consortium name="The MGC Project Team"/>
            <person name="Gerhard D.S."/>
            <person name="Wagner L."/>
            <person name="Feingold E.A."/>
            <person name="Shenmen C.M."/>
            <person name="Grouse L.H."/>
            <person name="Schuler G."/>
            <person name="Klein S.L."/>
            <person name="Old S."/>
            <person name="Rasooly R."/>
            <person name="Good P."/>
            <person name="Guyer M."/>
            <person name="Peck A.M."/>
            <person name="Derge J.G."/>
            <person name="Lipman D."/>
            <person name="Collins F.S."/>
            <person name="Jang W."/>
            <person name="Sherry S."/>
            <person name="Feolo M."/>
            <person name="Misquitta L."/>
            <person name="Lee E."/>
            <person name="Rotmistrovsky K."/>
            <person name="Greenhut S.F."/>
            <person name="Schaefer C.F."/>
            <person name="Buetow K."/>
            <person name="Bonner T.I."/>
            <person name="Haussler D."/>
            <person name="Kent J."/>
            <person name="Kiekhaus M."/>
            <person name="Furey T."/>
            <person name="Brent M."/>
            <person name="Prange C."/>
            <person name="Schreiber K."/>
            <person name="Shapiro N."/>
            <person name="Bhat N.K."/>
            <person name="Hopkins R.F."/>
            <person name="Hsie F."/>
            <person name="Driscoll T."/>
            <person name="Soares M.B."/>
            <person name="Casavant T.L."/>
            <person name="Scheetz T.E."/>
            <person name="Brown-stein M.J."/>
            <person name="Usdin T.B."/>
            <person name="Toshiyuki S."/>
            <person name="Carninci P."/>
            <person name="Piao Y."/>
            <person name="Dudekula D.B."/>
            <person name="Ko M.S."/>
            <person name="Kawakami K."/>
            <person name="Suzuki Y."/>
            <person name="Sugano S."/>
            <person name="Gruber C.E."/>
            <person name="Smith M.R."/>
            <person name="Simmons B."/>
            <person name="Moore T."/>
            <person name="Waterman R."/>
            <person name="Johnson S.L."/>
            <person name="Ruan Y."/>
            <person name="Wei C.L."/>
            <person name="Mathavan S."/>
            <person name="Gunaratne P.H."/>
            <person name="Wu J."/>
            <person name="Garcia A.M."/>
            <person name="Hulyk S.W."/>
            <person name="Fuh E."/>
            <person name="Yuan Y."/>
            <person name="Sneed A."/>
            <person name="Kowis C."/>
            <person name="Hodgson A."/>
            <person name="Muzny D.M."/>
            <person name="McPherson J."/>
            <person name="Gibbs R.A."/>
            <person name="Fahey J."/>
            <person name="Helton E."/>
            <person name="Ketteman M."/>
            <person name="Madan A."/>
            <person name="Rodrigues S."/>
            <person name="Sanchez A."/>
            <person name="Whiting M."/>
            <person name="Madari A."/>
            <person name="Young A.C."/>
            <person name="Wetherby K.D."/>
            <person name="Granite S.J."/>
            <person name="Kwong P.N."/>
            <person name="Brinkley C.P."/>
            <person name="Pearson R.L."/>
            <person name="Bouffard G.G."/>
            <person name="Blakesly R.W."/>
            <person name="Green E.D."/>
            <person name="Dickson M.C."/>
            <person name="Rodriguez A.C."/>
            <person name="Grimwood J."/>
            <person name="Schmutz J."/>
            <person name="Myers R.M."/>
            <person name="Butterfield Y.S."/>
            <person name="Griffith M."/>
            <person name="Griffith O.L."/>
            <person name="Krzywinski M.I."/>
            <person name="Liao N."/>
            <person name="Morin R."/>
            <person name="Morrin R."/>
            <person name="Palmquist D."/>
            <person name="Petrescu A.S."/>
            <person name="Skalska U."/>
            <person name="Smailus D.E."/>
            <person name="Stott J.M."/>
            <person name="Schnerch A."/>
            <person name="Schein J.E."/>
            <person name="Jones S.J."/>
            <person name="Holt R.A."/>
            <person name="Baross A."/>
            <person name="Marra M.A."/>
            <person name="Clifton S."/>
            <person name="Makowski K.A."/>
            <person name="Bosak S."/>
            <person name="Malek J."/>
        </authorList>
    </citation>
    <scope>NUCLEOTIDE SEQUENCE [LARGE SCALE MRNA]</scope>
    <source>
        <tissue evidence="1">Testis</tissue>
    </source>
</reference>
<sequence>MFLPGKLQPVSVAQWFVNCKFPSGKVVVFIKPTCPYLQKDPRNPQSTAFQTWSSGVCEHHSH</sequence>
<dbReference type="RGD" id="11474029">
    <property type="gene designation" value="Glrxl1"/>
</dbReference>
<dbReference type="RGD" id="1359159">
    <property type="gene designation" value="LOC290508"/>
</dbReference>
<accession>Q6AXY5</accession>
<evidence type="ECO:0000313" key="5">
    <source>
        <dbReference type="RGD" id="7600849"/>
    </source>
</evidence>
<dbReference type="Bgee" id="ENSRNOG00000039782">
    <property type="expression patterns" value="Expressed in thymus and 3 other cell types or tissues"/>
</dbReference>
<evidence type="ECO:0000313" key="4">
    <source>
        <dbReference type="RGD" id="1359159"/>
    </source>
</evidence>
<dbReference type="OrthoDB" id="418495at2759"/>
<dbReference type="GO" id="GO:0015038">
    <property type="term" value="F:glutathione disulfide oxidoreductase activity"/>
    <property type="evidence" value="ECO:0000318"/>
    <property type="project" value="GO_Central"/>
</dbReference>
<dbReference type="STRING" id="10116.ENSRNOP00000064581"/>